<protein>
    <submittedName>
        <fullName evidence="1">8599_t:CDS:1</fullName>
    </submittedName>
</protein>
<dbReference type="Proteomes" id="UP000789572">
    <property type="component" value="Unassembled WGS sequence"/>
</dbReference>
<dbReference type="AlphaFoldDB" id="A0A9N9FLG7"/>
<name>A0A9N9FLG7_9GLOM</name>
<reference evidence="1" key="1">
    <citation type="submission" date="2021-06" db="EMBL/GenBank/DDBJ databases">
        <authorList>
            <person name="Kallberg Y."/>
            <person name="Tangrot J."/>
            <person name="Rosling A."/>
        </authorList>
    </citation>
    <scope>NUCLEOTIDE SEQUENCE</scope>
    <source>
        <strain evidence="1">IA702</strain>
    </source>
</reference>
<gene>
    <name evidence="1" type="ORF">POCULU_LOCUS4753</name>
</gene>
<evidence type="ECO:0000313" key="2">
    <source>
        <dbReference type="Proteomes" id="UP000789572"/>
    </source>
</evidence>
<accession>A0A9N9FLG7</accession>
<comment type="caution">
    <text evidence="1">The sequence shown here is derived from an EMBL/GenBank/DDBJ whole genome shotgun (WGS) entry which is preliminary data.</text>
</comment>
<organism evidence="1 2">
    <name type="scientific">Paraglomus occultum</name>
    <dbReference type="NCBI Taxonomy" id="144539"/>
    <lineage>
        <taxon>Eukaryota</taxon>
        <taxon>Fungi</taxon>
        <taxon>Fungi incertae sedis</taxon>
        <taxon>Mucoromycota</taxon>
        <taxon>Glomeromycotina</taxon>
        <taxon>Glomeromycetes</taxon>
        <taxon>Paraglomerales</taxon>
        <taxon>Paraglomeraceae</taxon>
        <taxon>Paraglomus</taxon>
    </lineage>
</organism>
<dbReference type="EMBL" id="CAJVPJ010000642">
    <property type="protein sequence ID" value="CAG8545555.1"/>
    <property type="molecule type" value="Genomic_DNA"/>
</dbReference>
<evidence type="ECO:0000313" key="1">
    <source>
        <dbReference type="EMBL" id="CAG8545555.1"/>
    </source>
</evidence>
<sequence length="81" mass="9027">GRVDGVHSNIGCNIVLLECILEWTLLAHDAAQELLNDKEYLSCIPPTIDYPPDASTSTRSTRNGGLWPSRIMLWNGFLEEV</sequence>
<proteinExistence type="predicted"/>
<keyword evidence="2" id="KW-1185">Reference proteome</keyword>
<feature type="non-terminal residue" evidence="1">
    <location>
        <position position="81"/>
    </location>
</feature>